<evidence type="ECO:0000313" key="2">
    <source>
        <dbReference type="EMBL" id="KAF8409619.1"/>
    </source>
</evidence>
<evidence type="ECO:0000256" key="1">
    <source>
        <dbReference type="SAM" id="MobiDB-lite"/>
    </source>
</evidence>
<accession>A0A834ZL19</accession>
<dbReference type="EMBL" id="JABCRI010000003">
    <property type="protein sequence ID" value="KAF8409619.1"/>
    <property type="molecule type" value="Genomic_DNA"/>
</dbReference>
<dbReference type="OMA" id="HCTISSE"/>
<dbReference type="Pfam" id="PF12796">
    <property type="entry name" value="Ank_2"/>
    <property type="match status" value="1"/>
</dbReference>
<dbReference type="Proteomes" id="UP000655225">
    <property type="component" value="Unassembled WGS sequence"/>
</dbReference>
<comment type="caution">
    <text evidence="2">The sequence shown here is derived from an EMBL/GenBank/DDBJ whole genome shotgun (WGS) entry which is preliminary data.</text>
</comment>
<dbReference type="OrthoDB" id="1923662at2759"/>
<dbReference type="SMART" id="SM00248">
    <property type="entry name" value="ANK"/>
    <property type="match status" value="4"/>
</dbReference>
<protein>
    <submittedName>
        <fullName evidence="2">Uncharacterized protein</fullName>
    </submittedName>
</protein>
<dbReference type="PANTHER" id="PTHR24121">
    <property type="entry name" value="NO MECHANORECEPTOR POTENTIAL C, ISOFORM D-RELATED"/>
    <property type="match status" value="1"/>
</dbReference>
<evidence type="ECO:0000313" key="3">
    <source>
        <dbReference type="Proteomes" id="UP000655225"/>
    </source>
</evidence>
<keyword evidence="3" id="KW-1185">Reference proteome</keyword>
<feature type="region of interest" description="Disordered" evidence="1">
    <location>
        <begin position="267"/>
        <end position="288"/>
    </location>
</feature>
<dbReference type="Gene3D" id="1.25.40.20">
    <property type="entry name" value="Ankyrin repeat-containing domain"/>
    <property type="match status" value="1"/>
</dbReference>
<dbReference type="SUPFAM" id="SSF48403">
    <property type="entry name" value="Ankyrin repeat"/>
    <property type="match status" value="1"/>
</dbReference>
<dbReference type="PANTHER" id="PTHR24121:SF20">
    <property type="entry name" value="TONSOKU-LIKE PROTEIN"/>
    <property type="match status" value="1"/>
</dbReference>
<proteinExistence type="predicted"/>
<dbReference type="InterPro" id="IPR036770">
    <property type="entry name" value="Ankyrin_rpt-contain_sf"/>
</dbReference>
<dbReference type="AlphaFoldDB" id="A0A834ZL19"/>
<organism evidence="2 3">
    <name type="scientific">Tetracentron sinense</name>
    <name type="common">Spur-leaf</name>
    <dbReference type="NCBI Taxonomy" id="13715"/>
    <lineage>
        <taxon>Eukaryota</taxon>
        <taxon>Viridiplantae</taxon>
        <taxon>Streptophyta</taxon>
        <taxon>Embryophyta</taxon>
        <taxon>Tracheophyta</taxon>
        <taxon>Spermatophyta</taxon>
        <taxon>Magnoliopsida</taxon>
        <taxon>Trochodendrales</taxon>
        <taxon>Trochodendraceae</taxon>
        <taxon>Tetracentron</taxon>
    </lineage>
</organism>
<name>A0A834ZL19_TETSI</name>
<sequence>MAEGELIEQLEDVIGAGMADGAAVEVHKNVVGGVRDMFAEAVELYKAVIGGNKSKVLELCQEEELRHTNLLTTLKDTVLHIAAYSQKEDLTMELLRFYSGDTNILTKRNVLGDTILHEAATTDMVNVAAEMLKAAPDLLTTPNFMGEIPLFVAAHFGQRDMFNFLAHQMDDWIKVNNPEAREDYHFGYWRRRDTTTILHIAILAEFFDIALEIVNRYPALMDYRDKQGMTGLQLLSTNASAFRSGSNYGLMKKIIYYCLPSSETDVPHGSDRVEGSYHGSETNNHSKRLRDPYVQPTYRTCMALYTVVAS</sequence>
<reference evidence="2 3" key="1">
    <citation type="submission" date="2020-04" db="EMBL/GenBank/DDBJ databases">
        <title>Plant Genome Project.</title>
        <authorList>
            <person name="Zhang R.-G."/>
        </authorList>
    </citation>
    <scope>NUCLEOTIDE SEQUENCE [LARGE SCALE GENOMIC DNA]</scope>
    <source>
        <strain evidence="2">YNK0</strain>
        <tissue evidence="2">Leaf</tissue>
    </source>
</reference>
<dbReference type="InterPro" id="IPR002110">
    <property type="entry name" value="Ankyrin_rpt"/>
</dbReference>
<gene>
    <name evidence="2" type="ORF">HHK36_005697</name>
</gene>